<feature type="signal peptide" evidence="2">
    <location>
        <begin position="1"/>
        <end position="18"/>
    </location>
</feature>
<sequence length="216" mass="22248">MRRRVAALALLCALASLATGCGIRATSVPVDAGAAPSRVGCVLSDDRESPEGGGSASVVRVYLVCGSRVSPVEREVRMPGGRSSAERLPVARKLLNELRKPPQTVEKSAGFETAVPRRLTISKGTDGDPDEALRLSEPLDKLPPYALAQIVCTYADTSAADAEGGVVLGGPAGSGKRDGNGDGDGNDGDGSPLRRYECGSALRTHPQSAETAGTHL</sequence>
<comment type="caution">
    <text evidence="3">The sequence shown here is derived from an EMBL/GenBank/DDBJ whole genome shotgun (WGS) entry which is preliminary data.</text>
</comment>
<proteinExistence type="predicted"/>
<evidence type="ECO:0000256" key="1">
    <source>
        <dbReference type="SAM" id="MobiDB-lite"/>
    </source>
</evidence>
<evidence type="ECO:0000313" key="3">
    <source>
        <dbReference type="EMBL" id="MBO8186836.1"/>
    </source>
</evidence>
<gene>
    <name evidence="3" type="ORF">JW592_15385</name>
</gene>
<feature type="compositionally biased region" description="Polar residues" evidence="1">
    <location>
        <begin position="205"/>
        <end position="216"/>
    </location>
</feature>
<dbReference type="Proteomes" id="UP001518976">
    <property type="component" value="Unassembled WGS sequence"/>
</dbReference>
<dbReference type="PROSITE" id="PS51257">
    <property type="entry name" value="PROKAR_LIPOPROTEIN"/>
    <property type="match status" value="1"/>
</dbReference>
<protein>
    <recommendedName>
        <fullName evidence="5">Lipoprotein</fullName>
    </recommendedName>
</protein>
<reference evidence="3 4" key="1">
    <citation type="submission" date="2021-02" db="EMBL/GenBank/DDBJ databases">
        <title>Streptomyces spirodelae sp. nov., isolated from duckweed.</title>
        <authorList>
            <person name="Saimee Y."/>
            <person name="Duangmal K."/>
        </authorList>
    </citation>
    <scope>NUCLEOTIDE SEQUENCE [LARGE SCALE GENOMIC DNA]</scope>
    <source>
        <strain evidence="3 4">DW4-2</strain>
    </source>
</reference>
<dbReference type="EMBL" id="JAFFZN010000012">
    <property type="protein sequence ID" value="MBO8186836.1"/>
    <property type="molecule type" value="Genomic_DNA"/>
</dbReference>
<accession>A0ABS3WUR4</accession>
<evidence type="ECO:0008006" key="5">
    <source>
        <dbReference type="Google" id="ProtNLM"/>
    </source>
</evidence>
<evidence type="ECO:0000256" key="2">
    <source>
        <dbReference type="SAM" id="SignalP"/>
    </source>
</evidence>
<dbReference type="RefSeq" id="WP_209265626.1">
    <property type="nucleotide sequence ID" value="NZ_JAFFZN010000012.1"/>
</dbReference>
<organism evidence="3 4">
    <name type="scientific">Streptomyces spirodelae</name>
    <dbReference type="NCBI Taxonomy" id="2812904"/>
    <lineage>
        <taxon>Bacteria</taxon>
        <taxon>Bacillati</taxon>
        <taxon>Actinomycetota</taxon>
        <taxon>Actinomycetes</taxon>
        <taxon>Kitasatosporales</taxon>
        <taxon>Streptomycetaceae</taxon>
        <taxon>Streptomyces</taxon>
    </lineage>
</organism>
<name>A0ABS3WUR4_9ACTN</name>
<feature type="region of interest" description="Disordered" evidence="1">
    <location>
        <begin position="165"/>
        <end position="216"/>
    </location>
</feature>
<feature type="chain" id="PRO_5046858050" description="Lipoprotein" evidence="2">
    <location>
        <begin position="19"/>
        <end position="216"/>
    </location>
</feature>
<evidence type="ECO:0000313" key="4">
    <source>
        <dbReference type="Proteomes" id="UP001518976"/>
    </source>
</evidence>
<keyword evidence="4" id="KW-1185">Reference proteome</keyword>
<keyword evidence="2" id="KW-0732">Signal</keyword>